<dbReference type="SUPFAM" id="SSF55298">
    <property type="entry name" value="YjgF-like"/>
    <property type="match status" value="1"/>
</dbReference>
<dbReference type="AlphaFoldDB" id="A0A1B2F5Q3"/>
<organism evidence="1">
    <name type="scientific">Pseudomonas putida</name>
    <name type="common">Arthrobacter siderocapsulatus</name>
    <dbReference type="NCBI Taxonomy" id="303"/>
    <lineage>
        <taxon>Bacteria</taxon>
        <taxon>Pseudomonadati</taxon>
        <taxon>Pseudomonadota</taxon>
        <taxon>Gammaproteobacteria</taxon>
        <taxon>Pseudomonadales</taxon>
        <taxon>Pseudomonadaceae</taxon>
        <taxon>Pseudomonas</taxon>
    </lineage>
</organism>
<dbReference type="InterPro" id="IPR035709">
    <property type="entry name" value="YoaB-like"/>
</dbReference>
<gene>
    <name evidence="1" type="primary">yabJ_5</name>
    <name evidence="1" type="ORF">IEC33019_2059</name>
</gene>
<dbReference type="CDD" id="cd06150">
    <property type="entry name" value="YjgF_YER057c_UK114_like_2"/>
    <property type="match status" value="1"/>
</dbReference>
<protein>
    <submittedName>
        <fullName evidence="1">Enamine/imine deaminase</fullName>
    </submittedName>
</protein>
<sequence length="122" mass="13505">MITRHASGDRMSLAVSYRGLFETAGIAAHDLQQDVQGQLRQVLAIIDGLMAEASIGKDQLTRVQLWLADYSHFDRVNEVYDAWLEGCPKPVRACVGADLGDGYLVEMQVFATHPGSAWNDRQ</sequence>
<evidence type="ECO:0000313" key="1">
    <source>
        <dbReference type="EMBL" id="ANY87619.1"/>
    </source>
</evidence>
<dbReference type="Pfam" id="PF01042">
    <property type="entry name" value="Ribonuc_L-PSP"/>
    <property type="match status" value="1"/>
</dbReference>
<reference evidence="1" key="1">
    <citation type="submission" date="2016-07" db="EMBL/GenBank/DDBJ databases">
        <title>New class B carbapenemase carried by novel plasmid in Pseudomonas putida enviromental strain in eastern Amazonia.</title>
        <authorList>
            <person name="Souza C.O."/>
            <person name="Lima K.V."/>
            <person name="Brasiliense D.M."/>
            <person name="Perez-Chaparro P.J."/>
            <person name="Mamizuka E.M."/>
            <person name="Lima M.O."/>
            <person name="Lima L.N."/>
            <person name="McCulloch J.A."/>
        </authorList>
    </citation>
    <scope>NUCLEOTIDE SEQUENCE [LARGE SCALE GENOMIC DNA]</scope>
    <source>
        <strain evidence="1">IEC33019</strain>
    </source>
</reference>
<dbReference type="InterPro" id="IPR006175">
    <property type="entry name" value="YjgF/YER057c/UK114"/>
</dbReference>
<dbReference type="EMBL" id="CP016634">
    <property type="protein sequence ID" value="ANY87619.1"/>
    <property type="molecule type" value="Genomic_DNA"/>
</dbReference>
<dbReference type="Gene3D" id="3.30.1330.40">
    <property type="entry name" value="RutC-like"/>
    <property type="match status" value="1"/>
</dbReference>
<accession>A0A1B2F5Q3</accession>
<dbReference type="InterPro" id="IPR035959">
    <property type="entry name" value="RutC-like_sf"/>
</dbReference>
<proteinExistence type="predicted"/>
<name>A0A1B2F5Q3_PSEPU</name>
<dbReference type="PANTHER" id="PTHR47328:SF1">
    <property type="entry name" value="RUTC FAMILY PROTEIN YOAB"/>
    <property type="match status" value="1"/>
</dbReference>
<dbReference type="PANTHER" id="PTHR47328">
    <property type="match status" value="1"/>
</dbReference>